<feature type="transmembrane region" description="Helical" evidence="1">
    <location>
        <begin position="12"/>
        <end position="32"/>
    </location>
</feature>
<evidence type="ECO:0000256" key="1">
    <source>
        <dbReference type="SAM" id="Phobius"/>
    </source>
</evidence>
<reference evidence="2" key="1">
    <citation type="journal article" date="2014" name="Front. Microbiol.">
        <title>High frequency of phylogenetically diverse reductive dehalogenase-homologous genes in deep subseafloor sedimentary metagenomes.</title>
        <authorList>
            <person name="Kawai M."/>
            <person name="Futagami T."/>
            <person name="Toyoda A."/>
            <person name="Takaki Y."/>
            <person name="Nishi S."/>
            <person name="Hori S."/>
            <person name="Arai W."/>
            <person name="Tsubouchi T."/>
            <person name="Morono Y."/>
            <person name="Uchiyama I."/>
            <person name="Ito T."/>
            <person name="Fujiyama A."/>
            <person name="Inagaki F."/>
            <person name="Takami H."/>
        </authorList>
    </citation>
    <scope>NUCLEOTIDE SEQUENCE</scope>
    <source>
        <strain evidence="2">Expedition CK06-06</strain>
    </source>
</reference>
<dbReference type="AlphaFoldDB" id="X1H204"/>
<protein>
    <recommendedName>
        <fullName evidence="3">Late embryogenesis abundant protein LEA-2 subgroup domain-containing protein</fullName>
    </recommendedName>
</protein>
<organism evidence="2">
    <name type="scientific">marine sediment metagenome</name>
    <dbReference type="NCBI Taxonomy" id="412755"/>
    <lineage>
        <taxon>unclassified sequences</taxon>
        <taxon>metagenomes</taxon>
        <taxon>ecological metagenomes</taxon>
    </lineage>
</organism>
<keyword evidence="1" id="KW-0812">Transmembrane</keyword>
<sequence length="169" mass="19719">MMNGNNRITKLLTYSLFGTILIFSGIFVLEVIDYVGTINVSNQTEVSIPNIWITTLEDELKITINFVIANPTEYSRIELHYIHYNVYLKLDSAEKFIEKDTCFIHDSLIPHGELSFNTSFYVQKSKIEYISTYDPNSRLKWRIECLIFIETPLKNIYQIKDIFIESLAS</sequence>
<evidence type="ECO:0000313" key="2">
    <source>
        <dbReference type="EMBL" id="GAH51125.1"/>
    </source>
</evidence>
<accession>X1H204</accession>
<name>X1H204_9ZZZZ</name>
<evidence type="ECO:0008006" key="3">
    <source>
        <dbReference type="Google" id="ProtNLM"/>
    </source>
</evidence>
<proteinExistence type="predicted"/>
<dbReference type="EMBL" id="BARU01019305">
    <property type="protein sequence ID" value="GAH51125.1"/>
    <property type="molecule type" value="Genomic_DNA"/>
</dbReference>
<comment type="caution">
    <text evidence="2">The sequence shown here is derived from an EMBL/GenBank/DDBJ whole genome shotgun (WGS) entry which is preliminary data.</text>
</comment>
<keyword evidence="1" id="KW-0472">Membrane</keyword>
<gene>
    <name evidence="2" type="ORF">S03H2_31801</name>
</gene>
<keyword evidence="1" id="KW-1133">Transmembrane helix</keyword>